<reference evidence="1 2" key="1">
    <citation type="journal article" date="2019" name="Sci. Rep.">
        <title>Orb-weaving spider Araneus ventricosus genome elucidates the spidroin gene catalogue.</title>
        <authorList>
            <person name="Kono N."/>
            <person name="Nakamura H."/>
            <person name="Ohtoshi R."/>
            <person name="Moran D.A.P."/>
            <person name="Shinohara A."/>
            <person name="Yoshida Y."/>
            <person name="Fujiwara M."/>
            <person name="Mori M."/>
            <person name="Tomita M."/>
            <person name="Arakawa K."/>
        </authorList>
    </citation>
    <scope>NUCLEOTIDE SEQUENCE [LARGE SCALE GENOMIC DNA]</scope>
</reference>
<protein>
    <submittedName>
        <fullName evidence="1">Uncharacterized protein</fullName>
    </submittedName>
</protein>
<proteinExistence type="predicted"/>
<organism evidence="1 2">
    <name type="scientific">Araneus ventricosus</name>
    <name type="common">Orbweaver spider</name>
    <name type="synonym">Epeira ventricosa</name>
    <dbReference type="NCBI Taxonomy" id="182803"/>
    <lineage>
        <taxon>Eukaryota</taxon>
        <taxon>Metazoa</taxon>
        <taxon>Ecdysozoa</taxon>
        <taxon>Arthropoda</taxon>
        <taxon>Chelicerata</taxon>
        <taxon>Arachnida</taxon>
        <taxon>Araneae</taxon>
        <taxon>Araneomorphae</taxon>
        <taxon>Entelegynae</taxon>
        <taxon>Araneoidea</taxon>
        <taxon>Araneidae</taxon>
        <taxon>Araneus</taxon>
    </lineage>
</organism>
<dbReference type="AlphaFoldDB" id="A0A4Y2J6P1"/>
<keyword evidence="2" id="KW-1185">Reference proteome</keyword>
<comment type="caution">
    <text evidence="1">The sequence shown here is derived from an EMBL/GenBank/DDBJ whole genome shotgun (WGS) entry which is preliminary data.</text>
</comment>
<gene>
    <name evidence="1" type="ORF">AVEN_38367_1</name>
</gene>
<name>A0A4Y2J6P1_ARAVE</name>
<evidence type="ECO:0000313" key="1">
    <source>
        <dbReference type="EMBL" id="GBM85595.1"/>
    </source>
</evidence>
<accession>A0A4Y2J6P1</accession>
<evidence type="ECO:0000313" key="2">
    <source>
        <dbReference type="Proteomes" id="UP000499080"/>
    </source>
</evidence>
<dbReference type="Proteomes" id="UP000499080">
    <property type="component" value="Unassembled WGS sequence"/>
</dbReference>
<sequence>MTTFLVNPLTTKRFQNLTTVVYGGLLTNSSVEWFRRPPRSPFSPHYGLWEIRMAGLSSLLSSLRVPLMTIHSSAFSLSEQQPAEIRPSSIEVAWPVTAGLGVRGLRS</sequence>
<dbReference type="EMBL" id="BGPR01003247">
    <property type="protein sequence ID" value="GBM85595.1"/>
    <property type="molecule type" value="Genomic_DNA"/>
</dbReference>